<organism evidence="2 3">
    <name type="scientific">Paenibacillus pseudetheri</name>
    <dbReference type="NCBI Taxonomy" id="2897682"/>
    <lineage>
        <taxon>Bacteria</taxon>
        <taxon>Bacillati</taxon>
        <taxon>Bacillota</taxon>
        <taxon>Bacilli</taxon>
        <taxon>Bacillales</taxon>
        <taxon>Paenibacillaceae</taxon>
        <taxon>Paenibacillus</taxon>
    </lineage>
</organism>
<accession>A0ABN8FCH5</accession>
<keyword evidence="1" id="KW-0812">Transmembrane</keyword>
<keyword evidence="1" id="KW-1133">Transmembrane helix</keyword>
<dbReference type="EMBL" id="CAKMAB010000005">
    <property type="protein sequence ID" value="CAH1055092.1"/>
    <property type="molecule type" value="Genomic_DNA"/>
</dbReference>
<protein>
    <submittedName>
        <fullName evidence="2">Uncharacterized protein</fullName>
    </submittedName>
</protein>
<feature type="transmembrane region" description="Helical" evidence="1">
    <location>
        <begin position="6"/>
        <end position="26"/>
    </location>
</feature>
<sequence length="56" mass="6758">MKKDKWTIFLWAVVGLEFLQIIYDLFKEHTIRWFSLIIMILLLVSIMSTKISKNKN</sequence>
<name>A0ABN8FCH5_9BACL</name>
<feature type="transmembrane region" description="Helical" evidence="1">
    <location>
        <begin position="33"/>
        <end position="51"/>
    </location>
</feature>
<dbReference type="Proteomes" id="UP000838749">
    <property type="component" value="Unassembled WGS sequence"/>
</dbReference>
<proteinExistence type="predicted"/>
<keyword evidence="3" id="KW-1185">Reference proteome</keyword>
<keyword evidence="1" id="KW-0472">Membrane</keyword>
<comment type="caution">
    <text evidence="2">The sequence shown here is derived from an EMBL/GenBank/DDBJ whole genome shotgun (WGS) entry which is preliminary data.</text>
</comment>
<gene>
    <name evidence="2" type="ORF">PAECIP111894_01242</name>
</gene>
<evidence type="ECO:0000313" key="3">
    <source>
        <dbReference type="Proteomes" id="UP000838749"/>
    </source>
</evidence>
<reference evidence="2" key="1">
    <citation type="submission" date="2021-12" db="EMBL/GenBank/DDBJ databases">
        <authorList>
            <person name="Criscuolo A."/>
        </authorList>
    </citation>
    <scope>NUCLEOTIDE SEQUENCE</scope>
    <source>
        <strain evidence="2">CIP111894</strain>
    </source>
</reference>
<evidence type="ECO:0000313" key="2">
    <source>
        <dbReference type="EMBL" id="CAH1055092.1"/>
    </source>
</evidence>
<evidence type="ECO:0000256" key="1">
    <source>
        <dbReference type="SAM" id="Phobius"/>
    </source>
</evidence>